<dbReference type="EMBL" id="BMAW01059455">
    <property type="protein sequence ID" value="GFT21244.1"/>
    <property type="molecule type" value="Genomic_DNA"/>
</dbReference>
<evidence type="ECO:0000256" key="1">
    <source>
        <dbReference type="SAM" id="Phobius"/>
    </source>
</evidence>
<keyword evidence="1" id="KW-0472">Membrane</keyword>
<feature type="transmembrane region" description="Helical" evidence="1">
    <location>
        <begin position="12"/>
        <end position="37"/>
    </location>
</feature>
<accession>A0A8X6NL24</accession>
<keyword evidence="3" id="KW-1185">Reference proteome</keyword>
<organism evidence="2 3">
    <name type="scientific">Nephila pilipes</name>
    <name type="common">Giant wood spider</name>
    <name type="synonym">Nephila maculata</name>
    <dbReference type="NCBI Taxonomy" id="299642"/>
    <lineage>
        <taxon>Eukaryota</taxon>
        <taxon>Metazoa</taxon>
        <taxon>Ecdysozoa</taxon>
        <taxon>Arthropoda</taxon>
        <taxon>Chelicerata</taxon>
        <taxon>Arachnida</taxon>
        <taxon>Araneae</taxon>
        <taxon>Araneomorphae</taxon>
        <taxon>Entelegynae</taxon>
        <taxon>Araneoidea</taxon>
        <taxon>Nephilidae</taxon>
        <taxon>Nephila</taxon>
    </lineage>
</organism>
<evidence type="ECO:0000313" key="3">
    <source>
        <dbReference type="Proteomes" id="UP000887013"/>
    </source>
</evidence>
<reference evidence="2" key="1">
    <citation type="submission" date="2020-08" db="EMBL/GenBank/DDBJ databases">
        <title>Multicomponent nature underlies the extraordinary mechanical properties of spider dragline silk.</title>
        <authorList>
            <person name="Kono N."/>
            <person name="Nakamura H."/>
            <person name="Mori M."/>
            <person name="Yoshida Y."/>
            <person name="Ohtoshi R."/>
            <person name="Malay A.D."/>
            <person name="Moran D.A.P."/>
            <person name="Tomita M."/>
            <person name="Numata K."/>
            <person name="Arakawa K."/>
        </authorList>
    </citation>
    <scope>NUCLEOTIDE SEQUENCE</scope>
</reference>
<evidence type="ECO:0000313" key="2">
    <source>
        <dbReference type="EMBL" id="GFT21244.1"/>
    </source>
</evidence>
<proteinExistence type="predicted"/>
<keyword evidence="1" id="KW-0812">Transmembrane</keyword>
<gene>
    <name evidence="2" type="ORF">NPIL_646081</name>
</gene>
<dbReference type="Proteomes" id="UP000887013">
    <property type="component" value="Unassembled WGS sequence"/>
</dbReference>
<sequence>MNQTWSCPMRIILLVALLWRYLGIASLAGVVVMLLIMPLTTKLASISHKLQ</sequence>
<protein>
    <submittedName>
        <fullName evidence="2">Uncharacterized protein</fullName>
    </submittedName>
</protein>
<feature type="non-terminal residue" evidence="2">
    <location>
        <position position="51"/>
    </location>
</feature>
<dbReference type="OrthoDB" id="6426715at2759"/>
<dbReference type="AlphaFoldDB" id="A0A8X6NL24"/>
<keyword evidence="1" id="KW-1133">Transmembrane helix</keyword>
<name>A0A8X6NL24_NEPPI</name>
<comment type="caution">
    <text evidence="2">The sequence shown here is derived from an EMBL/GenBank/DDBJ whole genome shotgun (WGS) entry which is preliminary data.</text>
</comment>